<keyword evidence="3" id="KW-1185">Reference proteome</keyword>
<evidence type="ECO:0000313" key="3">
    <source>
        <dbReference type="Proteomes" id="UP000410492"/>
    </source>
</evidence>
<dbReference type="Proteomes" id="UP000410492">
    <property type="component" value="Unassembled WGS sequence"/>
</dbReference>
<sequence>MEESSEIIIARLVLGYLRNENCRGAYKEFLRSSAHLQENNIAKCKFLRTRFMGLSLEEIFREYVDIHQMVQARLEATDYFHEQHSKKNLLSQILYLFNKTPTIDISRTSTPCHRSPREFNIEDASPCSYIDQASDVETTPMHALPGNICSGKNDRYPKKTTKKGVRSSRTELDDAHSGDSDMDPNSAELVNTEVLAHTLLENKEFHEKIAQTINKVVEKQHRVSGELDKTVKTVVKETEEDPMFDQLLDEIIGSAALIDNPRPDCNKTSNSKEDPTNKISKNNKKQDNSSAAPASKEDEINKQNSEAINCIVANSTEKTIAPVPSSGEVIVFDGSLDNFMNSNMCTAPIASSTPVMPIQNQIYVNTTGLLITTGANTATMTSLTNKTMQVPLLLTEQDILTMPTVIVSDNPIPNSVKKKSEC</sequence>
<dbReference type="AlphaFoldDB" id="A0A653DRP8"/>
<feature type="non-terminal residue" evidence="2">
    <location>
        <position position="422"/>
    </location>
</feature>
<dbReference type="EMBL" id="CAACVG010013880">
    <property type="protein sequence ID" value="VEN62470.1"/>
    <property type="molecule type" value="Genomic_DNA"/>
</dbReference>
<gene>
    <name evidence="2" type="ORF">CALMAC_LOCUS19572</name>
</gene>
<feature type="compositionally biased region" description="Basic and acidic residues" evidence="1">
    <location>
        <begin position="168"/>
        <end position="179"/>
    </location>
</feature>
<reference evidence="2 3" key="1">
    <citation type="submission" date="2019-01" db="EMBL/GenBank/DDBJ databases">
        <authorList>
            <person name="Sayadi A."/>
        </authorList>
    </citation>
    <scope>NUCLEOTIDE SEQUENCE [LARGE SCALE GENOMIC DNA]</scope>
</reference>
<feature type="region of interest" description="Disordered" evidence="1">
    <location>
        <begin position="145"/>
        <end position="185"/>
    </location>
</feature>
<organism evidence="2 3">
    <name type="scientific">Callosobruchus maculatus</name>
    <name type="common">Southern cowpea weevil</name>
    <name type="synonym">Pulse bruchid</name>
    <dbReference type="NCBI Taxonomy" id="64391"/>
    <lineage>
        <taxon>Eukaryota</taxon>
        <taxon>Metazoa</taxon>
        <taxon>Ecdysozoa</taxon>
        <taxon>Arthropoda</taxon>
        <taxon>Hexapoda</taxon>
        <taxon>Insecta</taxon>
        <taxon>Pterygota</taxon>
        <taxon>Neoptera</taxon>
        <taxon>Endopterygota</taxon>
        <taxon>Coleoptera</taxon>
        <taxon>Polyphaga</taxon>
        <taxon>Cucujiformia</taxon>
        <taxon>Chrysomeloidea</taxon>
        <taxon>Chrysomelidae</taxon>
        <taxon>Bruchinae</taxon>
        <taxon>Bruchini</taxon>
        <taxon>Callosobruchus</taxon>
    </lineage>
</organism>
<proteinExistence type="predicted"/>
<feature type="compositionally biased region" description="Basic and acidic residues" evidence="1">
    <location>
        <begin position="261"/>
        <end position="276"/>
    </location>
</feature>
<dbReference type="OrthoDB" id="6287635at2759"/>
<protein>
    <submittedName>
        <fullName evidence="2">Uncharacterized protein</fullName>
    </submittedName>
</protein>
<name>A0A653DRP8_CALMS</name>
<evidence type="ECO:0000313" key="2">
    <source>
        <dbReference type="EMBL" id="VEN62470.1"/>
    </source>
</evidence>
<accession>A0A653DRP8</accession>
<evidence type="ECO:0000256" key="1">
    <source>
        <dbReference type="SAM" id="MobiDB-lite"/>
    </source>
</evidence>
<feature type="region of interest" description="Disordered" evidence="1">
    <location>
        <begin position="258"/>
        <end position="302"/>
    </location>
</feature>